<keyword evidence="7 18" id="KW-0813">Transport</keyword>
<dbReference type="GO" id="GO:0034497">
    <property type="term" value="P:protein localization to phagophore assembly site"/>
    <property type="evidence" value="ECO:0007669"/>
    <property type="project" value="TreeGrafter"/>
</dbReference>
<evidence type="ECO:0000256" key="1">
    <source>
        <dbReference type="ARBA" id="ARBA00004439"/>
    </source>
</evidence>
<keyword evidence="12 18" id="KW-0445">Lipid transport</keyword>
<keyword evidence="13 18" id="KW-0472">Membrane</keyword>
<feature type="transmembrane region" description="Helical" evidence="18">
    <location>
        <begin position="340"/>
        <end position="362"/>
    </location>
</feature>
<dbReference type="InterPro" id="IPR007241">
    <property type="entry name" value="Autophagy-rel_prot_9"/>
</dbReference>
<dbReference type="GO" id="GO:0030659">
    <property type="term" value="C:cytoplasmic vesicle membrane"/>
    <property type="evidence" value="ECO:0007669"/>
    <property type="project" value="UniProtKB-SubCell"/>
</dbReference>
<gene>
    <name evidence="20" type="primary">ATG9</name>
    <name evidence="20" type="ORF">HK103_003559</name>
</gene>
<evidence type="ECO:0000256" key="2">
    <source>
        <dbReference type="ARBA" id="ARBA00004477"/>
    </source>
</evidence>
<keyword evidence="11" id="KW-0333">Golgi apparatus</keyword>
<evidence type="ECO:0000256" key="15">
    <source>
        <dbReference type="ARBA" id="ARBA00024615"/>
    </source>
</evidence>
<dbReference type="GO" id="GO:0034045">
    <property type="term" value="C:phagophore assembly site membrane"/>
    <property type="evidence" value="ECO:0007669"/>
    <property type="project" value="UniProtKB-SubCell"/>
</dbReference>
<evidence type="ECO:0000256" key="17">
    <source>
        <dbReference type="ARBA" id="ARBA00024631"/>
    </source>
</evidence>
<dbReference type="GO" id="GO:0034727">
    <property type="term" value="P:piecemeal microautophagy of the nucleus"/>
    <property type="evidence" value="ECO:0007669"/>
    <property type="project" value="TreeGrafter"/>
</dbReference>
<protein>
    <recommendedName>
        <fullName evidence="6 18">Autophagy-related protein 9</fullName>
    </recommendedName>
</protein>
<sequence>MDESEMELENFQKGLSQEESDSDLEPPFEIHGISPAQNQTFPHPLEPKLFDGDFAPFPQTVKTEQSNIPMHTTVNDFPDTDSDDQAPESIQFEMRPLVAEDRPPNRQYDLSHLQTRPEPVRNRQRQNPRPKITGWKDVRNLDSFLTRIYNYYEGKGFVCIILNQITDLLTVLFIVVLCTFLGECIDYSLIHDSKKLEQILVPECFNSMRIITKFILFFSMSWILYQFIRIIGEIPDLLEIREFMHNVLKVNDVELQTILWNEVTKRMIETRKLTTQSHPNERFDAHVIANRILRKGARSYSTLSHWKMREFNEMPHLFNKRLLRSYETANKYMQQFPNQVVIILAKFIAFVSGSFATVLLVITLFEEEFQQGFEITPTKSAFFYIGVFGSIMAIAQGATQENIVHEPTRWFQEVVLDTHYNPPEWRDQSHTQKVRDEFGTMFQYKIVLIGLEILSVILAPAILYFSLPSCSGKIIDFFREFSVHVDSTGYVCSFAVFDFEKNGNAKYGATNRPINEDKASKNGKMEVSMINFKNNNPDWDPGNRNTEYISRLINRRPMRNDLARTVLTQRMTGMGMGMSHAMGNSEIPHSMIQGESMIGSVITPENIGRELFGLLDAMYEANRNLN</sequence>
<evidence type="ECO:0000256" key="19">
    <source>
        <dbReference type="SAM" id="MobiDB-lite"/>
    </source>
</evidence>
<proteinExistence type="inferred from homology"/>
<comment type="caution">
    <text evidence="20">The sequence shown here is derived from an EMBL/GenBank/DDBJ whole genome shotgun (WGS) entry which is preliminary data.</text>
</comment>
<comment type="catalytic activity">
    <reaction evidence="17">
        <text>a 1,2-diacyl-sn-glycero-3-phosphocholine(in) = a 1,2-diacyl-sn-glycero-3-phosphocholine(out)</text>
        <dbReference type="Rhea" id="RHEA:38571"/>
        <dbReference type="ChEBI" id="CHEBI:57643"/>
    </reaction>
</comment>
<comment type="catalytic activity">
    <reaction evidence="15">
        <text>a 1,2-diacyl-sn-glycero-3-phosphoethanolamine(in) = a 1,2-diacyl-sn-glycero-3-phosphoethanolamine(out)</text>
        <dbReference type="Rhea" id="RHEA:38895"/>
        <dbReference type="ChEBI" id="CHEBI:64612"/>
    </reaction>
</comment>
<evidence type="ECO:0000256" key="13">
    <source>
        <dbReference type="ARBA" id="ARBA00023136"/>
    </source>
</evidence>
<evidence type="ECO:0000256" key="6">
    <source>
        <dbReference type="ARBA" id="ARBA00018074"/>
    </source>
</evidence>
<accession>A0AAD5UIF6</accession>
<comment type="similarity">
    <text evidence="5 18">Belongs to the ATG9 family.</text>
</comment>
<feature type="transmembrane region" description="Helical" evidence="18">
    <location>
        <begin position="168"/>
        <end position="190"/>
    </location>
</feature>
<comment type="function">
    <text evidence="18">Phospholipid scramblase involved in autophagy. Cycles between the preautophagosomal structure/phagophore assembly site (PAS) and the cytoplasmic vesicle pool and supplies membrane for the growing autophagosome. Lipid scramblase activity plays a key role in preautophagosomal structure/phagophore assembly by distributing the phospholipids that arrive through ATG2 from the cytoplasmic to the luminal leaflet of the bilayer, thereby driving autophagosomal membrane expansion.</text>
</comment>
<dbReference type="PANTHER" id="PTHR13038:SF10">
    <property type="entry name" value="AUTOPHAGY-RELATED PROTEIN 9"/>
    <property type="match status" value="1"/>
</dbReference>
<evidence type="ECO:0000256" key="7">
    <source>
        <dbReference type="ARBA" id="ARBA00022448"/>
    </source>
</evidence>
<feature type="region of interest" description="Disordered" evidence="19">
    <location>
        <begin position="94"/>
        <end position="132"/>
    </location>
</feature>
<name>A0AAD5UIF6_9FUNG</name>
<keyword evidence="8 18" id="KW-0812">Transmembrane</keyword>
<dbReference type="GO" id="GO:0000422">
    <property type="term" value="P:autophagy of mitochondrion"/>
    <property type="evidence" value="ECO:0007669"/>
    <property type="project" value="TreeGrafter"/>
</dbReference>
<evidence type="ECO:0000256" key="14">
    <source>
        <dbReference type="ARBA" id="ARBA00024479"/>
    </source>
</evidence>
<evidence type="ECO:0000256" key="5">
    <source>
        <dbReference type="ARBA" id="ARBA00006185"/>
    </source>
</evidence>
<evidence type="ECO:0000256" key="3">
    <source>
        <dbReference type="ARBA" id="ARBA00004511"/>
    </source>
</evidence>
<keyword evidence="10 18" id="KW-0072">Autophagy</keyword>
<keyword evidence="9 18" id="KW-1133">Transmembrane helix</keyword>
<organism evidence="20 21">
    <name type="scientific">Boothiomyces macroporosus</name>
    <dbReference type="NCBI Taxonomy" id="261099"/>
    <lineage>
        <taxon>Eukaryota</taxon>
        <taxon>Fungi</taxon>
        <taxon>Fungi incertae sedis</taxon>
        <taxon>Chytridiomycota</taxon>
        <taxon>Chytridiomycota incertae sedis</taxon>
        <taxon>Chytridiomycetes</taxon>
        <taxon>Rhizophydiales</taxon>
        <taxon>Terramycetaceae</taxon>
        <taxon>Boothiomyces</taxon>
    </lineage>
</organism>
<evidence type="ECO:0000256" key="9">
    <source>
        <dbReference type="ARBA" id="ARBA00022989"/>
    </source>
</evidence>
<evidence type="ECO:0000256" key="16">
    <source>
        <dbReference type="ARBA" id="ARBA00024621"/>
    </source>
</evidence>
<dbReference type="PANTHER" id="PTHR13038">
    <property type="entry name" value="APG9 AUTOPHAGY 9"/>
    <property type="match status" value="1"/>
</dbReference>
<evidence type="ECO:0000256" key="10">
    <source>
        <dbReference type="ARBA" id="ARBA00023006"/>
    </source>
</evidence>
<feature type="transmembrane region" description="Helical" evidence="18">
    <location>
        <begin position="210"/>
        <end position="228"/>
    </location>
</feature>
<comment type="catalytic activity">
    <reaction evidence="16">
        <text>a 1,2-diacyl-sn-glycero-3-phospho-(1D-myo-inositol-3-phosphate)(in) = a 1,2-diacyl-sn-glycero-3-phospho-(1D-myo-inositol-3-phosphate)(out)</text>
        <dbReference type="Rhea" id="RHEA:67920"/>
        <dbReference type="ChEBI" id="CHEBI:58088"/>
    </reaction>
</comment>
<dbReference type="GO" id="GO:0000139">
    <property type="term" value="C:Golgi membrane"/>
    <property type="evidence" value="ECO:0007669"/>
    <property type="project" value="UniProtKB-SubCell"/>
</dbReference>
<feature type="transmembrane region" description="Helical" evidence="18">
    <location>
        <begin position="382"/>
        <end position="399"/>
    </location>
</feature>
<keyword evidence="21" id="KW-1185">Reference proteome</keyword>
<evidence type="ECO:0000256" key="4">
    <source>
        <dbReference type="ARBA" id="ARBA00004653"/>
    </source>
</evidence>
<dbReference type="AlphaFoldDB" id="A0AAD5UIF6"/>
<dbReference type="EMBL" id="JADGKB010000027">
    <property type="protein sequence ID" value="KAJ3258437.1"/>
    <property type="molecule type" value="Genomic_DNA"/>
</dbReference>
<evidence type="ECO:0000313" key="21">
    <source>
        <dbReference type="Proteomes" id="UP001210925"/>
    </source>
</evidence>
<reference evidence="20" key="1">
    <citation type="submission" date="2020-05" db="EMBL/GenBank/DDBJ databases">
        <title>Phylogenomic resolution of chytrid fungi.</title>
        <authorList>
            <person name="Stajich J.E."/>
            <person name="Amses K."/>
            <person name="Simmons R."/>
            <person name="Seto K."/>
            <person name="Myers J."/>
            <person name="Bonds A."/>
            <person name="Quandt C.A."/>
            <person name="Barry K."/>
            <person name="Liu P."/>
            <person name="Grigoriev I."/>
            <person name="Longcore J.E."/>
            <person name="James T.Y."/>
        </authorList>
    </citation>
    <scope>NUCLEOTIDE SEQUENCE</scope>
    <source>
        <strain evidence="20">PLAUS21</strain>
    </source>
</reference>
<comment type="subcellular location">
    <subcellularLocation>
        <location evidence="1">Cytoplasmic vesicle membrane</location>
        <topology evidence="1">Multi-pass membrane protein</topology>
    </subcellularLocation>
    <subcellularLocation>
        <location evidence="2">Endoplasmic reticulum membrane</location>
        <topology evidence="2">Multi-pass membrane protein</topology>
    </subcellularLocation>
    <subcellularLocation>
        <location evidence="4">Golgi apparatus membrane</location>
        <topology evidence="4">Multi-pass membrane protein</topology>
    </subcellularLocation>
    <subcellularLocation>
        <location evidence="3 18">Preautophagosomal structure membrane</location>
        <topology evidence="3 18">Multi-pass membrane protein</topology>
    </subcellularLocation>
</comment>
<feature type="transmembrane region" description="Helical" evidence="18">
    <location>
        <begin position="446"/>
        <end position="467"/>
    </location>
</feature>
<evidence type="ECO:0000256" key="11">
    <source>
        <dbReference type="ARBA" id="ARBA00023034"/>
    </source>
</evidence>
<dbReference type="Pfam" id="PF04109">
    <property type="entry name" value="ATG9"/>
    <property type="match status" value="2"/>
</dbReference>
<evidence type="ECO:0000256" key="8">
    <source>
        <dbReference type="ARBA" id="ARBA00022692"/>
    </source>
</evidence>
<evidence type="ECO:0000256" key="18">
    <source>
        <dbReference type="RuleBase" id="RU364027"/>
    </source>
</evidence>
<comment type="catalytic activity">
    <reaction evidence="14">
        <text>a 1,2-diacyl-sn-glycero-3-phospho-L-serine(in) = a 1,2-diacyl-sn-glycero-3-phospho-L-serine(out)</text>
        <dbReference type="Rhea" id="RHEA:38663"/>
        <dbReference type="ChEBI" id="CHEBI:57262"/>
    </reaction>
</comment>
<dbReference type="GO" id="GO:0005789">
    <property type="term" value="C:endoplasmic reticulum membrane"/>
    <property type="evidence" value="ECO:0007669"/>
    <property type="project" value="UniProtKB-SubCell"/>
</dbReference>
<dbReference type="GO" id="GO:0006869">
    <property type="term" value="P:lipid transport"/>
    <property type="evidence" value="ECO:0007669"/>
    <property type="project" value="UniProtKB-KW"/>
</dbReference>
<evidence type="ECO:0000313" key="20">
    <source>
        <dbReference type="EMBL" id="KAJ3258437.1"/>
    </source>
</evidence>
<feature type="region of interest" description="Disordered" evidence="19">
    <location>
        <begin position="1"/>
        <end position="44"/>
    </location>
</feature>
<evidence type="ECO:0000256" key="12">
    <source>
        <dbReference type="ARBA" id="ARBA00023055"/>
    </source>
</evidence>
<dbReference type="Proteomes" id="UP001210925">
    <property type="component" value="Unassembled WGS sequence"/>
</dbReference>
<dbReference type="GO" id="GO:0061709">
    <property type="term" value="P:reticulophagy"/>
    <property type="evidence" value="ECO:0007669"/>
    <property type="project" value="TreeGrafter"/>
</dbReference>
<dbReference type="GO" id="GO:0005776">
    <property type="term" value="C:autophagosome"/>
    <property type="evidence" value="ECO:0007669"/>
    <property type="project" value="TreeGrafter"/>
</dbReference>